<organism evidence="8 9">
    <name type="scientific">Triangularia setosa</name>
    <dbReference type="NCBI Taxonomy" id="2587417"/>
    <lineage>
        <taxon>Eukaryota</taxon>
        <taxon>Fungi</taxon>
        <taxon>Dikarya</taxon>
        <taxon>Ascomycota</taxon>
        <taxon>Pezizomycotina</taxon>
        <taxon>Sordariomycetes</taxon>
        <taxon>Sordariomycetidae</taxon>
        <taxon>Sordariales</taxon>
        <taxon>Podosporaceae</taxon>
        <taxon>Triangularia</taxon>
    </lineage>
</organism>
<keyword evidence="9" id="KW-1185">Reference proteome</keyword>
<evidence type="ECO:0000256" key="7">
    <source>
        <dbReference type="SAM" id="MobiDB-lite"/>
    </source>
</evidence>
<evidence type="ECO:0000256" key="5">
    <source>
        <dbReference type="ARBA" id="ARBA00023242"/>
    </source>
</evidence>
<feature type="region of interest" description="Disordered" evidence="7">
    <location>
        <begin position="43"/>
        <end position="80"/>
    </location>
</feature>
<dbReference type="GO" id="GO:0000981">
    <property type="term" value="F:DNA-binding transcription factor activity, RNA polymerase II-specific"/>
    <property type="evidence" value="ECO:0007669"/>
    <property type="project" value="TreeGrafter"/>
</dbReference>
<feature type="region of interest" description="Disordered" evidence="7">
    <location>
        <begin position="184"/>
        <end position="209"/>
    </location>
</feature>
<feature type="compositionally biased region" description="Low complexity" evidence="7">
    <location>
        <begin position="741"/>
        <end position="750"/>
    </location>
</feature>
<feature type="coiled-coil region" evidence="6">
    <location>
        <begin position="622"/>
        <end position="652"/>
    </location>
</feature>
<feature type="region of interest" description="Disordered" evidence="7">
    <location>
        <begin position="134"/>
        <end position="165"/>
    </location>
</feature>
<dbReference type="PANTHER" id="PTHR31845">
    <property type="entry name" value="FINGER DOMAIN PROTEIN, PUTATIVE-RELATED"/>
    <property type="match status" value="1"/>
</dbReference>
<gene>
    <name evidence="8" type="ORF">QBC36DRAFT_366858</name>
</gene>
<reference evidence="8" key="2">
    <citation type="submission" date="2023-05" db="EMBL/GenBank/DDBJ databases">
        <authorList>
            <consortium name="Lawrence Berkeley National Laboratory"/>
            <person name="Steindorff A."/>
            <person name="Hensen N."/>
            <person name="Bonometti L."/>
            <person name="Westerberg I."/>
            <person name="Brannstrom I.O."/>
            <person name="Guillou S."/>
            <person name="Cros-Aarteil S."/>
            <person name="Calhoun S."/>
            <person name="Haridas S."/>
            <person name="Kuo A."/>
            <person name="Mondo S."/>
            <person name="Pangilinan J."/>
            <person name="Riley R."/>
            <person name="Labutti K."/>
            <person name="Andreopoulos B."/>
            <person name="Lipzen A."/>
            <person name="Chen C."/>
            <person name="Yanf M."/>
            <person name="Daum C."/>
            <person name="Ng V."/>
            <person name="Clum A."/>
            <person name="Ohm R."/>
            <person name="Martin F."/>
            <person name="Silar P."/>
            <person name="Natvig D."/>
            <person name="Lalanne C."/>
            <person name="Gautier V."/>
            <person name="Ament-Velasquez S.L."/>
            <person name="Kruys A."/>
            <person name="Hutchinson M.I."/>
            <person name="Powell A.J."/>
            <person name="Barry K."/>
            <person name="Miller A.N."/>
            <person name="Grigoriev I.V."/>
            <person name="Debuchy R."/>
            <person name="Gladieux P."/>
            <person name="Thoren M.H."/>
            <person name="Johannesson H."/>
        </authorList>
    </citation>
    <scope>NUCLEOTIDE SEQUENCE</scope>
    <source>
        <strain evidence="8">CBS 892.96</strain>
    </source>
</reference>
<dbReference type="GO" id="GO:0005634">
    <property type="term" value="C:nucleus"/>
    <property type="evidence" value="ECO:0007669"/>
    <property type="project" value="UniProtKB-SubCell"/>
</dbReference>
<dbReference type="InterPro" id="IPR051089">
    <property type="entry name" value="prtT"/>
</dbReference>
<evidence type="ECO:0000313" key="9">
    <source>
        <dbReference type="Proteomes" id="UP001302321"/>
    </source>
</evidence>
<keyword evidence="4" id="KW-0804">Transcription</keyword>
<protein>
    <recommendedName>
        <fullName evidence="10">Zn(2)-C6 fungal-type domain-containing protein</fullName>
    </recommendedName>
</protein>
<keyword evidence="3" id="KW-0238">DNA-binding</keyword>
<feature type="compositionally biased region" description="Gly residues" evidence="7">
    <location>
        <begin position="731"/>
        <end position="740"/>
    </location>
</feature>
<evidence type="ECO:0000256" key="6">
    <source>
        <dbReference type="SAM" id="Coils"/>
    </source>
</evidence>
<proteinExistence type="predicted"/>
<name>A0AAN6WJ83_9PEZI</name>
<sequence>METSEQAPVVPRPRVTNACEACSNQLGICKRCLGSKRECIFKTGPRTRRPRQSKRSDSPTNPAAAAATNPIPPPPGPSKTFTIDIPMPADDDVTESFEVLRLAHESSVNNLVPHLSSGEEDDDEPIYDYNYDYEGTIGTNESSNNNNNNNNNNNSNSNNMDWLNSEHQSNCGSVISHASSLPVGASALSTPPSSTAAATSVGGTGGGGGRFKQKSRMVASLGLQPQFNVDSAGKLLATFTGVMLNHFHCLVIDPERETVASLAKERPFVLLAVLAAASGSRTLQGHSLYDEEFRKILGLKFVAGGERSLELLQGLVVYIAWYPFHLRPKNKQAYQYIRMAVDIVFDLELNEDPGTDHVDIRPTPARLEEIRTYVAFASTWGRTPPLTYNAYLAHCCDMLSRHSTLQGDQILVWQARLQRLVEEANDLRRTQRSSGPHSQQSEYQINLMIRGMETQLKEWEACMSEELKSTPSLRIPLLFTPLFISGAPLLKLPSTKLSPLLDPAQTSFRADPSRLLSIIPTLREFYEYFLSLPTEDINAFMGQEWGSFILLIILGFRMSFPLSVCPGWDDKLARERLDMGGFLGRMCQGQEEGEGEGVSGDNKGKQGMDVLSASRVVLGVVRRKFERRVAKVEKERQEREQQERERQQQGLLGKVVGGFGMMGQQQQQIGGQQVGGQAQQHDPSIGGCPMMDGSMEGYYAYWDETFTNTNSGIGGGGSGGGFQMPPGGHPPVGGAGGGTTGQIPAQQQQQQQTMMMPQVSSSDLWAMMTVAWAQGDMTFDGMGQ</sequence>
<dbReference type="Proteomes" id="UP001302321">
    <property type="component" value="Unassembled WGS sequence"/>
</dbReference>
<evidence type="ECO:0000256" key="2">
    <source>
        <dbReference type="ARBA" id="ARBA00023015"/>
    </source>
</evidence>
<keyword evidence="2" id="KW-0805">Transcription regulation</keyword>
<dbReference type="GO" id="GO:0000976">
    <property type="term" value="F:transcription cis-regulatory region binding"/>
    <property type="evidence" value="ECO:0007669"/>
    <property type="project" value="TreeGrafter"/>
</dbReference>
<evidence type="ECO:0000256" key="1">
    <source>
        <dbReference type="ARBA" id="ARBA00004123"/>
    </source>
</evidence>
<evidence type="ECO:0000256" key="3">
    <source>
        <dbReference type="ARBA" id="ARBA00023125"/>
    </source>
</evidence>
<accession>A0AAN6WJ83</accession>
<feature type="region of interest" description="Disordered" evidence="7">
    <location>
        <begin position="731"/>
        <end position="750"/>
    </location>
</feature>
<comment type="subcellular location">
    <subcellularLocation>
        <location evidence="1">Nucleus</location>
    </subcellularLocation>
</comment>
<evidence type="ECO:0000256" key="4">
    <source>
        <dbReference type="ARBA" id="ARBA00023163"/>
    </source>
</evidence>
<feature type="compositionally biased region" description="Low complexity" evidence="7">
    <location>
        <begin position="142"/>
        <end position="159"/>
    </location>
</feature>
<comment type="caution">
    <text evidence="8">The sequence shown here is derived from an EMBL/GenBank/DDBJ whole genome shotgun (WGS) entry which is preliminary data.</text>
</comment>
<feature type="compositionally biased region" description="Low complexity" evidence="7">
    <location>
        <begin position="59"/>
        <end position="69"/>
    </location>
</feature>
<dbReference type="EMBL" id="MU866087">
    <property type="protein sequence ID" value="KAK4181377.1"/>
    <property type="molecule type" value="Genomic_DNA"/>
</dbReference>
<evidence type="ECO:0008006" key="10">
    <source>
        <dbReference type="Google" id="ProtNLM"/>
    </source>
</evidence>
<keyword evidence="5" id="KW-0539">Nucleus</keyword>
<evidence type="ECO:0000313" key="8">
    <source>
        <dbReference type="EMBL" id="KAK4181377.1"/>
    </source>
</evidence>
<keyword evidence="6" id="KW-0175">Coiled coil</keyword>
<dbReference type="PANTHER" id="PTHR31845:SF39">
    <property type="entry name" value="TRANSCRIPTION FACTOR PBCR-RELATED"/>
    <property type="match status" value="1"/>
</dbReference>
<dbReference type="AlphaFoldDB" id="A0AAN6WJ83"/>
<reference evidence="8" key="1">
    <citation type="journal article" date="2023" name="Mol. Phylogenet. Evol.">
        <title>Genome-scale phylogeny and comparative genomics of the fungal order Sordariales.</title>
        <authorList>
            <person name="Hensen N."/>
            <person name="Bonometti L."/>
            <person name="Westerberg I."/>
            <person name="Brannstrom I.O."/>
            <person name="Guillou S."/>
            <person name="Cros-Aarteil S."/>
            <person name="Calhoun S."/>
            <person name="Haridas S."/>
            <person name="Kuo A."/>
            <person name="Mondo S."/>
            <person name="Pangilinan J."/>
            <person name="Riley R."/>
            <person name="LaButti K."/>
            <person name="Andreopoulos B."/>
            <person name="Lipzen A."/>
            <person name="Chen C."/>
            <person name="Yan M."/>
            <person name="Daum C."/>
            <person name="Ng V."/>
            <person name="Clum A."/>
            <person name="Steindorff A."/>
            <person name="Ohm R.A."/>
            <person name="Martin F."/>
            <person name="Silar P."/>
            <person name="Natvig D.O."/>
            <person name="Lalanne C."/>
            <person name="Gautier V."/>
            <person name="Ament-Velasquez S.L."/>
            <person name="Kruys A."/>
            <person name="Hutchinson M.I."/>
            <person name="Powell A.J."/>
            <person name="Barry K."/>
            <person name="Miller A.N."/>
            <person name="Grigoriev I.V."/>
            <person name="Debuchy R."/>
            <person name="Gladieux P."/>
            <person name="Hiltunen Thoren M."/>
            <person name="Johannesson H."/>
        </authorList>
    </citation>
    <scope>NUCLEOTIDE SEQUENCE</scope>
    <source>
        <strain evidence="8">CBS 892.96</strain>
    </source>
</reference>
<feature type="compositionally biased region" description="Low complexity" evidence="7">
    <location>
        <begin position="184"/>
        <end position="201"/>
    </location>
</feature>